<dbReference type="SUPFAM" id="SSF53474">
    <property type="entry name" value="alpha/beta-Hydrolases"/>
    <property type="match status" value="1"/>
</dbReference>
<protein>
    <submittedName>
        <fullName evidence="3">1,4-beta-xylanase</fullName>
    </submittedName>
</protein>
<dbReference type="AlphaFoldDB" id="A0A2T2YDK8"/>
<keyword evidence="1 3" id="KW-0378">Hydrolase</keyword>
<gene>
    <name evidence="3" type="ORF">AHMF7605_08690</name>
</gene>
<dbReference type="Proteomes" id="UP000240357">
    <property type="component" value="Unassembled WGS sequence"/>
</dbReference>
<evidence type="ECO:0000313" key="3">
    <source>
        <dbReference type="EMBL" id="PSR53599.1"/>
    </source>
</evidence>
<keyword evidence="4" id="KW-1185">Reference proteome</keyword>
<keyword evidence="3" id="KW-0624">Polysaccharide degradation</keyword>
<name>A0A2T2YDK8_9BACT</name>
<dbReference type="EMBL" id="PYFT01000001">
    <property type="protein sequence ID" value="PSR53599.1"/>
    <property type="molecule type" value="Genomic_DNA"/>
</dbReference>
<dbReference type="InterPro" id="IPR050300">
    <property type="entry name" value="GDXG_lipolytic_enzyme"/>
</dbReference>
<dbReference type="OrthoDB" id="9794725at2"/>
<dbReference type="InterPro" id="IPR049492">
    <property type="entry name" value="BD-FAE-like_dom"/>
</dbReference>
<comment type="caution">
    <text evidence="3">The sequence shown here is derived from an EMBL/GenBank/DDBJ whole genome shotgun (WGS) entry which is preliminary data.</text>
</comment>
<keyword evidence="3" id="KW-0119">Carbohydrate metabolism</keyword>
<evidence type="ECO:0000256" key="1">
    <source>
        <dbReference type="ARBA" id="ARBA00022801"/>
    </source>
</evidence>
<feature type="domain" description="BD-FAE-like" evidence="2">
    <location>
        <begin position="68"/>
        <end position="175"/>
    </location>
</feature>
<dbReference type="GO" id="GO:0045493">
    <property type="term" value="P:xylan catabolic process"/>
    <property type="evidence" value="ECO:0007669"/>
    <property type="project" value="UniProtKB-KW"/>
</dbReference>
<organism evidence="3 4">
    <name type="scientific">Adhaeribacter arboris</name>
    <dbReference type="NCBI Taxonomy" id="2072846"/>
    <lineage>
        <taxon>Bacteria</taxon>
        <taxon>Pseudomonadati</taxon>
        <taxon>Bacteroidota</taxon>
        <taxon>Cytophagia</taxon>
        <taxon>Cytophagales</taxon>
        <taxon>Hymenobacteraceae</taxon>
        <taxon>Adhaeribacter</taxon>
    </lineage>
</organism>
<dbReference type="PANTHER" id="PTHR48081">
    <property type="entry name" value="AB HYDROLASE SUPERFAMILY PROTEIN C4A8.06C"/>
    <property type="match status" value="1"/>
</dbReference>
<accession>A0A2T2YDK8</accession>
<dbReference type="PANTHER" id="PTHR48081:SF6">
    <property type="entry name" value="PEPTIDASE S9 PROLYL OLIGOPEPTIDASE CATALYTIC DOMAIN-CONTAINING PROTEIN"/>
    <property type="match status" value="1"/>
</dbReference>
<dbReference type="InterPro" id="IPR029058">
    <property type="entry name" value="AB_hydrolase_fold"/>
</dbReference>
<keyword evidence="3" id="KW-0858">Xylan degradation</keyword>
<keyword evidence="3" id="KW-0326">Glycosidase</keyword>
<reference evidence="3 4" key="1">
    <citation type="submission" date="2018-03" db="EMBL/GenBank/DDBJ databases">
        <title>Adhaeribacter sp. HMF7605 Genome sequencing and assembly.</title>
        <authorList>
            <person name="Kang H."/>
            <person name="Kang J."/>
            <person name="Cha I."/>
            <person name="Kim H."/>
            <person name="Joh K."/>
        </authorList>
    </citation>
    <scope>NUCLEOTIDE SEQUENCE [LARGE SCALE GENOMIC DNA]</scope>
    <source>
        <strain evidence="3 4">HMF7605</strain>
    </source>
</reference>
<proteinExistence type="predicted"/>
<dbReference type="GO" id="GO:0016798">
    <property type="term" value="F:hydrolase activity, acting on glycosyl bonds"/>
    <property type="evidence" value="ECO:0007669"/>
    <property type="project" value="UniProtKB-KW"/>
</dbReference>
<evidence type="ECO:0000313" key="4">
    <source>
        <dbReference type="Proteomes" id="UP000240357"/>
    </source>
</evidence>
<dbReference type="Gene3D" id="3.40.50.1820">
    <property type="entry name" value="alpha/beta hydrolase"/>
    <property type="match status" value="1"/>
</dbReference>
<dbReference type="Pfam" id="PF20434">
    <property type="entry name" value="BD-FAE"/>
    <property type="match status" value="1"/>
</dbReference>
<evidence type="ECO:0000259" key="2">
    <source>
        <dbReference type="Pfam" id="PF20434"/>
    </source>
</evidence>
<sequence length="300" mass="32762">MFQRYSFAKILIIPLLLIFSTLPSKAQEKGSKISLWPKGAPGFESRRNEPEQAKDWWVKNIHNPSITVFLPPKEKATGAAVIICPGGGHRELVYNAEGVEPAAFLNNLGVAAIVLKYRLGREENSPYNVEKHPRQDAERAMRLVRSHATEWDIDSKRIGLMGFSAGGEVANMVAYGPGTGDPKASDPIDRLNSKPNFLVLIYPGPGYIPATIPTDAPPAFLLAANNDPCCGGSTVELLQKYRAAKVPVEAHILAQGSHGFNMGQRSKLNSVATWPQRLADWLSDNNFLLPAGSTQVKKPE</sequence>